<keyword evidence="1" id="KW-1133">Transmembrane helix</keyword>
<keyword evidence="1" id="KW-0812">Transmembrane</keyword>
<comment type="caution">
    <text evidence="2">The sequence shown here is derived from an EMBL/GenBank/DDBJ whole genome shotgun (WGS) entry which is preliminary data.</text>
</comment>
<dbReference type="Proteomes" id="UP001619887">
    <property type="component" value="Unassembled WGS sequence"/>
</dbReference>
<accession>A0ABD2GDI4</accession>
<reference evidence="2 3" key="2">
    <citation type="journal article" date="2024" name="G3 (Bethesda)">
        <title>The genome of the cryopelagic Antarctic bald notothen, Trematomus borchgrevinki.</title>
        <authorList>
            <person name="Rayamajhi N."/>
            <person name="Rivera-Colon A.G."/>
            <person name="Minhas B.F."/>
            <person name="Cheng C.C."/>
            <person name="Catchen J.M."/>
        </authorList>
    </citation>
    <scope>NUCLEOTIDE SEQUENCE [LARGE SCALE GENOMIC DNA]</scope>
    <source>
        <strain evidence="2">AGRC-2024</strain>
    </source>
</reference>
<dbReference type="PANTHER" id="PTHR34488:SF1">
    <property type="entry name" value="SI:CH211-245H14.1-RELATED"/>
    <property type="match status" value="1"/>
</dbReference>
<dbReference type="AlphaFoldDB" id="A0ABD2GDI4"/>
<sequence length="174" mass="19721">MPGKNFYVQAGGIKSAHQDVVEQLEGDGHIQVFSPEESDFILVFCPTASRLNRDISATLDNLPDGKPTIMVVMHHTHDPDYDVNESKRSVDNPKVFLTVDFLYQESNLLRCNHNKTSLLDVQRAARGPQVEVTQKRVVRAGLRCKARCSGFTDNWKYIWIAGFIVVLAFLIFKR</sequence>
<dbReference type="EMBL" id="JBIYXZ010002079">
    <property type="protein sequence ID" value="KAL3052144.1"/>
    <property type="molecule type" value="Genomic_DNA"/>
</dbReference>
<keyword evidence="3" id="KW-1185">Reference proteome</keyword>
<evidence type="ECO:0000313" key="2">
    <source>
        <dbReference type="EMBL" id="KAL3052144.1"/>
    </source>
</evidence>
<organism evidence="2 3">
    <name type="scientific">Pagothenia borchgrevinki</name>
    <name type="common">Bald rockcod</name>
    <name type="synonym">Trematomus borchgrevinki</name>
    <dbReference type="NCBI Taxonomy" id="8213"/>
    <lineage>
        <taxon>Eukaryota</taxon>
        <taxon>Metazoa</taxon>
        <taxon>Chordata</taxon>
        <taxon>Craniata</taxon>
        <taxon>Vertebrata</taxon>
        <taxon>Euteleostomi</taxon>
        <taxon>Actinopterygii</taxon>
        <taxon>Neopterygii</taxon>
        <taxon>Teleostei</taxon>
        <taxon>Neoteleostei</taxon>
        <taxon>Acanthomorphata</taxon>
        <taxon>Eupercaria</taxon>
        <taxon>Perciformes</taxon>
        <taxon>Notothenioidei</taxon>
        <taxon>Nototheniidae</taxon>
        <taxon>Pagothenia</taxon>
    </lineage>
</organism>
<feature type="transmembrane region" description="Helical" evidence="1">
    <location>
        <begin position="155"/>
        <end position="172"/>
    </location>
</feature>
<evidence type="ECO:0000313" key="3">
    <source>
        <dbReference type="Proteomes" id="UP001619887"/>
    </source>
</evidence>
<gene>
    <name evidence="2" type="ORF">OYC64_004825</name>
</gene>
<name>A0ABD2GDI4_PAGBO</name>
<evidence type="ECO:0000256" key="1">
    <source>
        <dbReference type="SAM" id="Phobius"/>
    </source>
</evidence>
<keyword evidence="1" id="KW-0472">Membrane</keyword>
<reference evidence="2 3" key="1">
    <citation type="journal article" date="2022" name="G3 (Bethesda)">
        <title>Evaluating Illumina-, Nanopore-, and PacBio-based genome assembly strategies with the bald notothen, Trematomus borchgrevinki.</title>
        <authorList>
            <person name="Rayamajhi N."/>
            <person name="Cheng C.C."/>
            <person name="Catchen J.M."/>
        </authorList>
    </citation>
    <scope>NUCLEOTIDE SEQUENCE [LARGE SCALE GENOMIC DNA]</scope>
    <source>
        <strain evidence="2">AGRC-2024</strain>
    </source>
</reference>
<dbReference type="PANTHER" id="PTHR34488">
    <property type="entry name" value="SI:CH211-245H14.1-RELATED"/>
    <property type="match status" value="1"/>
</dbReference>
<proteinExistence type="predicted"/>
<protein>
    <submittedName>
        <fullName evidence="2">Uncharacterized protein</fullName>
    </submittedName>
</protein>